<name>A0AAU9JRA2_9CILI</name>
<keyword evidence="3" id="KW-0963">Cytoplasm</keyword>
<organism evidence="4 5">
    <name type="scientific">Blepharisma stoltei</name>
    <dbReference type="NCBI Taxonomy" id="1481888"/>
    <lineage>
        <taxon>Eukaryota</taxon>
        <taxon>Sar</taxon>
        <taxon>Alveolata</taxon>
        <taxon>Ciliophora</taxon>
        <taxon>Postciliodesmatophora</taxon>
        <taxon>Heterotrichea</taxon>
        <taxon>Heterotrichida</taxon>
        <taxon>Blepharismidae</taxon>
        <taxon>Blepharisma</taxon>
    </lineage>
</organism>
<dbReference type="GO" id="GO:1901031">
    <property type="term" value="P:regulation of response to reactive oxygen species"/>
    <property type="evidence" value="ECO:0007669"/>
    <property type="project" value="InterPro"/>
</dbReference>
<evidence type="ECO:0000313" key="5">
    <source>
        <dbReference type="Proteomes" id="UP001162131"/>
    </source>
</evidence>
<evidence type="ECO:0000256" key="1">
    <source>
        <dbReference type="ARBA" id="ARBA00004496"/>
    </source>
</evidence>
<dbReference type="GO" id="GO:1990253">
    <property type="term" value="P:cellular response to leucine starvation"/>
    <property type="evidence" value="ECO:0007669"/>
    <property type="project" value="TreeGrafter"/>
</dbReference>
<protein>
    <submittedName>
        <fullName evidence="4">Uncharacterized protein</fullName>
    </submittedName>
</protein>
<evidence type="ECO:0000256" key="3">
    <source>
        <dbReference type="ARBA" id="ARBA00022490"/>
    </source>
</evidence>
<dbReference type="AlphaFoldDB" id="A0AAU9JRA2"/>
<dbReference type="EMBL" id="CAJZBQ010000046">
    <property type="protein sequence ID" value="CAG9328517.1"/>
    <property type="molecule type" value="Genomic_DNA"/>
</dbReference>
<dbReference type="GO" id="GO:0016239">
    <property type="term" value="P:positive regulation of macroautophagy"/>
    <property type="evidence" value="ECO:0007669"/>
    <property type="project" value="TreeGrafter"/>
</dbReference>
<keyword evidence="5" id="KW-1185">Reference proteome</keyword>
<dbReference type="Pfam" id="PF04636">
    <property type="entry name" value="PA26"/>
    <property type="match status" value="2"/>
</dbReference>
<dbReference type="GO" id="GO:0005634">
    <property type="term" value="C:nucleus"/>
    <property type="evidence" value="ECO:0007669"/>
    <property type="project" value="InterPro"/>
</dbReference>
<dbReference type="Proteomes" id="UP001162131">
    <property type="component" value="Unassembled WGS sequence"/>
</dbReference>
<dbReference type="GO" id="GO:0070728">
    <property type="term" value="F:L-leucine binding"/>
    <property type="evidence" value="ECO:0007669"/>
    <property type="project" value="TreeGrafter"/>
</dbReference>
<evidence type="ECO:0000256" key="2">
    <source>
        <dbReference type="ARBA" id="ARBA00008350"/>
    </source>
</evidence>
<reference evidence="4" key="1">
    <citation type="submission" date="2021-09" db="EMBL/GenBank/DDBJ databases">
        <authorList>
            <consortium name="AG Swart"/>
            <person name="Singh M."/>
            <person name="Singh A."/>
            <person name="Seah K."/>
            <person name="Emmerich C."/>
        </authorList>
    </citation>
    <scope>NUCLEOTIDE SEQUENCE</scope>
    <source>
        <strain evidence="4">ATCC30299</strain>
    </source>
</reference>
<sequence length="459" mass="53071">MDTEGSISTIKALFIRDPEAREAEFKSFLSMCQALIHSSSDINQHLFRTKYEKTIIRLAVECPLLDIKQASDEFLRINRIAYDPSFVETVSAYIPASEIKPLSGEADFRSDREKSLYMTINQELFFTLGRVTHLDRIMGAFPDYMQKHCEVIKEVLFESGPLQFDWRIYIAYMASAAHKCDYLMSTCEEQGKLYGGKASWFSPQGLSEIPAKIKELSTANLKLAHRPWEFDENDIHALLGNWQISELCHALVILCVFHSLSSIVLGLGICPEYDLVKQNRRASISDDLEEDEDDYDRIAGGYLTYTHYDISAHRRPVRPSDFNWNDQGFNIIEKYLPGIAEKLMNRIRYTFVMTFDTIGGEEGINTANLRRAIWMYTQRVYGLEYDDYDYSNVNEQIKRQTKTYIKEVACAPHRVTRRHIELIDMKLIAEDIIHVNFLICEARLETELIYTTNAVQAFI</sequence>
<dbReference type="GO" id="GO:0016684">
    <property type="term" value="F:oxidoreductase activity, acting on peroxide as acceptor"/>
    <property type="evidence" value="ECO:0007669"/>
    <property type="project" value="TreeGrafter"/>
</dbReference>
<evidence type="ECO:0000313" key="4">
    <source>
        <dbReference type="EMBL" id="CAG9328517.1"/>
    </source>
</evidence>
<dbReference type="PANTHER" id="PTHR12474">
    <property type="entry name" value="P53 REGULATED PA26 NUCLEAR PROTEIN SESTRIN"/>
    <property type="match status" value="1"/>
</dbReference>
<comment type="subcellular location">
    <subcellularLocation>
        <location evidence="1">Cytoplasm</location>
    </subcellularLocation>
</comment>
<dbReference type="PANTHER" id="PTHR12474:SF0">
    <property type="entry name" value="SESTRIN HOMOLOG"/>
    <property type="match status" value="1"/>
</dbReference>
<dbReference type="GO" id="GO:1904262">
    <property type="term" value="P:negative regulation of TORC1 signaling"/>
    <property type="evidence" value="ECO:0007669"/>
    <property type="project" value="TreeGrafter"/>
</dbReference>
<dbReference type="GO" id="GO:0005737">
    <property type="term" value="C:cytoplasm"/>
    <property type="evidence" value="ECO:0007669"/>
    <property type="project" value="UniProtKB-SubCell"/>
</dbReference>
<dbReference type="GO" id="GO:0071233">
    <property type="term" value="P:cellular response to L-leucine"/>
    <property type="evidence" value="ECO:0007669"/>
    <property type="project" value="TreeGrafter"/>
</dbReference>
<dbReference type="InterPro" id="IPR029032">
    <property type="entry name" value="AhpD-like"/>
</dbReference>
<dbReference type="InterPro" id="IPR006730">
    <property type="entry name" value="Sestrin"/>
</dbReference>
<proteinExistence type="inferred from homology"/>
<gene>
    <name evidence="4" type="ORF">BSTOLATCC_MIC46514</name>
</gene>
<accession>A0AAU9JRA2</accession>
<dbReference type="SUPFAM" id="SSF69118">
    <property type="entry name" value="AhpD-like"/>
    <property type="match status" value="1"/>
</dbReference>
<comment type="caution">
    <text evidence="4">The sequence shown here is derived from an EMBL/GenBank/DDBJ whole genome shotgun (WGS) entry which is preliminary data.</text>
</comment>
<comment type="similarity">
    <text evidence="2">Belongs to the sestrin family.</text>
</comment>